<dbReference type="GO" id="GO:0003677">
    <property type="term" value="F:DNA binding"/>
    <property type="evidence" value="ECO:0007669"/>
    <property type="project" value="InterPro"/>
</dbReference>
<dbReference type="Proteomes" id="UP000783863">
    <property type="component" value="Unassembled WGS sequence"/>
</dbReference>
<organism evidence="6 7">
    <name type="scientific">Haloarcula salinisoli</name>
    <dbReference type="NCBI Taxonomy" id="2487746"/>
    <lineage>
        <taxon>Archaea</taxon>
        <taxon>Methanobacteriati</taxon>
        <taxon>Methanobacteriota</taxon>
        <taxon>Stenosarchaea group</taxon>
        <taxon>Halobacteria</taxon>
        <taxon>Halobacteriales</taxon>
        <taxon>Haloarculaceae</taxon>
        <taxon>Haloarcula</taxon>
    </lineage>
</organism>
<comment type="caution">
    <text evidence="6">The sequence shown here is derived from an EMBL/GenBank/DDBJ whole genome shotgun (WGS) entry which is preliminary data.</text>
</comment>
<feature type="region of interest" description="Disordered" evidence="4">
    <location>
        <begin position="1"/>
        <end position="31"/>
    </location>
</feature>
<evidence type="ECO:0000259" key="5">
    <source>
        <dbReference type="Pfam" id="PF01555"/>
    </source>
</evidence>
<dbReference type="Pfam" id="PF01555">
    <property type="entry name" value="N6_N4_Mtase"/>
    <property type="match status" value="2"/>
</dbReference>
<comment type="catalytic activity">
    <reaction evidence="3">
        <text>a 2'-deoxycytidine in DNA + S-adenosyl-L-methionine = an N(4)-methyl-2'-deoxycytidine in DNA + S-adenosyl-L-homocysteine + H(+)</text>
        <dbReference type="Rhea" id="RHEA:16857"/>
        <dbReference type="Rhea" id="RHEA-COMP:11369"/>
        <dbReference type="Rhea" id="RHEA-COMP:13674"/>
        <dbReference type="ChEBI" id="CHEBI:15378"/>
        <dbReference type="ChEBI" id="CHEBI:57856"/>
        <dbReference type="ChEBI" id="CHEBI:59789"/>
        <dbReference type="ChEBI" id="CHEBI:85452"/>
        <dbReference type="ChEBI" id="CHEBI:137933"/>
        <dbReference type="EC" id="2.1.1.113"/>
    </reaction>
</comment>
<evidence type="ECO:0000256" key="4">
    <source>
        <dbReference type="SAM" id="MobiDB-lite"/>
    </source>
</evidence>
<dbReference type="GO" id="GO:0008170">
    <property type="term" value="F:N-methyltransferase activity"/>
    <property type="evidence" value="ECO:0007669"/>
    <property type="project" value="InterPro"/>
</dbReference>
<proteinExistence type="inferred from homology"/>
<sequence>MSDESSDHKQSRLFTTEDGDFDEDRAKADALPVEDGEVVDTGELADHQRYVEERGIYDERNRVNDLTGREWKFATKSVIPEQYPPAIQHDLRSEHGGQKPPRLCLALIQRFSKAGDLVLDPFAGVGGTLLGASLAEYEGTGRRDAVGFERTERWIDIYETVLERENADREARGEGPLAAQELRHGDCADLVEDVETDGVDFLLTDVPYWDMDKVEQTRNEVETRDSKLGDFDDDDRQTKADWLDEMEAKFAQFRRVVTPDGYVAVFIGDMYREQSYNMLSAELADRIEAAGYTLKANLVWYDPSKDLHVYGYPFSFVPSMVHQNILVFRND</sequence>
<dbReference type="AlphaFoldDB" id="A0A8J7YGU5"/>
<evidence type="ECO:0000313" key="7">
    <source>
        <dbReference type="Proteomes" id="UP000783863"/>
    </source>
</evidence>
<dbReference type="Gene3D" id="3.40.50.150">
    <property type="entry name" value="Vaccinia Virus protein VP39"/>
    <property type="match status" value="2"/>
</dbReference>
<protein>
    <recommendedName>
        <fullName evidence="3">Type II methyltransferase</fullName>
        <ecNumber evidence="3">2.1.1.113</ecNumber>
    </recommendedName>
    <alternativeName>
        <fullName evidence="3">N-4 cytosine-specific methyltransferase</fullName>
    </alternativeName>
</protein>
<name>A0A8J7YGU5_9EURY</name>
<evidence type="ECO:0000256" key="2">
    <source>
        <dbReference type="ARBA" id="ARBA00022679"/>
    </source>
</evidence>
<keyword evidence="3" id="KW-0949">S-adenosyl-L-methionine</keyword>
<dbReference type="EC" id="2.1.1.113" evidence="3"/>
<dbReference type="SUPFAM" id="SSF53335">
    <property type="entry name" value="S-adenosyl-L-methionine-dependent methyltransferases"/>
    <property type="match status" value="2"/>
</dbReference>
<reference evidence="6" key="1">
    <citation type="submission" date="2021-06" db="EMBL/GenBank/DDBJ databases">
        <title>Halomicroarcula sp. F24A a new haloarchaeum isolated from saline soil.</title>
        <authorList>
            <person name="Duran-Viseras A."/>
            <person name="Sanchez-Porro C."/>
            <person name="Ventosa A."/>
        </authorList>
    </citation>
    <scope>NUCLEOTIDE SEQUENCE</scope>
    <source>
        <strain evidence="6">F24A</strain>
    </source>
</reference>
<feature type="compositionally biased region" description="Basic and acidic residues" evidence="4">
    <location>
        <begin position="1"/>
        <end position="10"/>
    </location>
</feature>
<keyword evidence="2" id="KW-0808">Transferase</keyword>
<comment type="similarity">
    <text evidence="3">Belongs to the N(4)/N(6)-methyltransferase family.</text>
</comment>
<dbReference type="GO" id="GO:0015667">
    <property type="term" value="F:site-specific DNA-methyltransferase (cytosine-N4-specific) activity"/>
    <property type="evidence" value="ECO:0007669"/>
    <property type="project" value="UniProtKB-EC"/>
</dbReference>
<feature type="domain" description="DNA methylase N-4/N-6" evidence="5">
    <location>
        <begin position="199"/>
        <end position="304"/>
    </location>
</feature>
<feature type="domain" description="DNA methylase N-4/N-6" evidence="5">
    <location>
        <begin position="88"/>
        <end position="158"/>
    </location>
</feature>
<dbReference type="RefSeq" id="WP_220589511.1">
    <property type="nucleotide sequence ID" value="NZ_RKLQ01000003.1"/>
</dbReference>
<dbReference type="PRINTS" id="PR00508">
    <property type="entry name" value="S21N4MTFRASE"/>
</dbReference>
<accession>A0A8J7YGU5</accession>
<keyword evidence="1 3" id="KW-0489">Methyltransferase</keyword>
<dbReference type="GO" id="GO:0032259">
    <property type="term" value="P:methylation"/>
    <property type="evidence" value="ECO:0007669"/>
    <property type="project" value="UniProtKB-KW"/>
</dbReference>
<dbReference type="InterPro" id="IPR002941">
    <property type="entry name" value="DNA_methylase_N4/N6"/>
</dbReference>
<evidence type="ECO:0000256" key="3">
    <source>
        <dbReference type="RuleBase" id="RU362026"/>
    </source>
</evidence>
<dbReference type="GO" id="GO:0009307">
    <property type="term" value="P:DNA restriction-modification system"/>
    <property type="evidence" value="ECO:0007669"/>
    <property type="project" value="UniProtKB-KW"/>
</dbReference>
<evidence type="ECO:0000313" key="6">
    <source>
        <dbReference type="EMBL" id="MBX0305272.1"/>
    </source>
</evidence>
<keyword evidence="7" id="KW-1185">Reference proteome</keyword>
<dbReference type="EMBL" id="RKLQ01000003">
    <property type="protein sequence ID" value="MBX0305272.1"/>
    <property type="molecule type" value="Genomic_DNA"/>
</dbReference>
<keyword evidence="3" id="KW-0680">Restriction system</keyword>
<dbReference type="InterPro" id="IPR029063">
    <property type="entry name" value="SAM-dependent_MTases_sf"/>
</dbReference>
<gene>
    <name evidence="6" type="ORF">EGD98_16540</name>
</gene>
<dbReference type="InterPro" id="IPR001091">
    <property type="entry name" value="RM_Methyltransferase"/>
</dbReference>
<evidence type="ECO:0000256" key="1">
    <source>
        <dbReference type="ARBA" id="ARBA00022603"/>
    </source>
</evidence>